<dbReference type="InterPro" id="IPR013130">
    <property type="entry name" value="Fe3_Rdtase_TM_dom"/>
</dbReference>
<dbReference type="InterPro" id="IPR022837">
    <property type="entry name" value="MsrQ-like"/>
</dbReference>
<keyword evidence="5 7" id="KW-0408">Iron</keyword>
<feature type="transmembrane region" description="Helical" evidence="7">
    <location>
        <begin position="78"/>
        <end position="96"/>
    </location>
</feature>
<dbReference type="GO" id="GO:0046872">
    <property type="term" value="F:metal ion binding"/>
    <property type="evidence" value="ECO:0007669"/>
    <property type="project" value="UniProtKB-KW"/>
</dbReference>
<dbReference type="Pfam" id="PF01794">
    <property type="entry name" value="Ferric_reduct"/>
    <property type="match status" value="1"/>
</dbReference>
<gene>
    <name evidence="7" type="primary">msrQ</name>
    <name evidence="9" type="ORF">ODI_00820</name>
    <name evidence="10" type="ORF">ODI_R1415</name>
</gene>
<dbReference type="EMBL" id="FLRC01000031">
    <property type="protein sequence ID" value="SBT26265.1"/>
    <property type="molecule type" value="Genomic_DNA"/>
</dbReference>
<keyword evidence="6 7" id="KW-0472">Membrane</keyword>
<keyword evidence="11" id="KW-1185">Reference proteome</keyword>
<evidence type="ECO:0000313" key="10">
    <source>
        <dbReference type="EMBL" id="SOE48395.1"/>
    </source>
</evidence>
<sequence>MDARQVDRCKPLLFVLGLFPLARWVWLGVTDQLTANPIEFLTRSAGTWTLVCLMVTLAITPLRRLLGMPALLRWRRMCGLYTFFYATLHLLTWAWWDQGFDLAGMVADTLQRPFVAVGLAAFFLMSLLALTSTRGWMRRLGGNWQRLHRAIYPIGVLAIVHYWLHKAGKNDYAEVVIYGGLLAALLGWRLVAWWRARRLAAA</sequence>
<dbReference type="GO" id="GO:0005886">
    <property type="term" value="C:plasma membrane"/>
    <property type="evidence" value="ECO:0007669"/>
    <property type="project" value="UniProtKB-SubCell"/>
</dbReference>
<keyword evidence="7" id="KW-1003">Cell membrane</keyword>
<keyword evidence="7" id="KW-0285">Flavoprotein</keyword>
<feature type="transmembrane region" description="Helical" evidence="7">
    <location>
        <begin position="116"/>
        <end position="135"/>
    </location>
</feature>
<dbReference type="STRING" id="1851544.ODI_00820"/>
<comment type="cofactor">
    <cofactor evidence="7">
        <name>FMN</name>
        <dbReference type="ChEBI" id="CHEBI:58210"/>
    </cofactor>
    <text evidence="7">Binds 1 FMN per subunit.</text>
</comment>
<keyword evidence="7" id="KW-0349">Heme</keyword>
<keyword evidence="2 7" id="KW-0813">Transport</keyword>
<comment type="subcellular location">
    <subcellularLocation>
        <location evidence="7">Cell membrane</location>
        <topology evidence="7">Multi-pass membrane protein</topology>
    </subcellularLocation>
    <subcellularLocation>
        <location evidence="1">Membrane</location>
        <topology evidence="1">Multi-pass membrane protein</topology>
    </subcellularLocation>
</comment>
<keyword evidence="7" id="KW-0249">Electron transport</keyword>
<keyword evidence="7" id="KW-0479">Metal-binding</keyword>
<comment type="subunit">
    <text evidence="7">Heterodimer of a catalytic subunit (MsrP) and a heme-binding subunit (MsrQ).</text>
</comment>
<keyword evidence="7" id="KW-0288">FMN</keyword>
<reference evidence="10 11" key="2">
    <citation type="submission" date="2017-08" db="EMBL/GenBank/DDBJ databases">
        <authorList>
            <person name="de Groot N.N."/>
        </authorList>
    </citation>
    <scope>NUCLEOTIDE SEQUENCE [LARGE SCALE GENOMIC DNA]</scope>
    <source>
        <strain evidence="10">Orrdi1</strain>
    </source>
</reference>
<dbReference type="Proteomes" id="UP000078558">
    <property type="component" value="Chromosome I"/>
</dbReference>
<dbReference type="KEGG" id="odi:ODI_R1415"/>
<dbReference type="PANTHER" id="PTHR36964">
    <property type="entry name" value="PROTEIN-METHIONINE-SULFOXIDE REDUCTASE HEME-BINDING SUBUNIT MSRQ"/>
    <property type="match status" value="1"/>
</dbReference>
<dbReference type="PANTHER" id="PTHR36964:SF1">
    <property type="entry name" value="PROTEIN-METHIONINE-SULFOXIDE REDUCTASE HEME-BINDING SUBUNIT MSRQ"/>
    <property type="match status" value="1"/>
</dbReference>
<evidence type="ECO:0000256" key="4">
    <source>
        <dbReference type="ARBA" id="ARBA00022989"/>
    </source>
</evidence>
<keyword evidence="4 7" id="KW-1133">Transmembrane helix</keyword>
<evidence type="ECO:0000256" key="7">
    <source>
        <dbReference type="HAMAP-Rule" id="MF_01207"/>
    </source>
</evidence>
<evidence type="ECO:0000256" key="3">
    <source>
        <dbReference type="ARBA" id="ARBA00022692"/>
    </source>
</evidence>
<evidence type="ECO:0000256" key="2">
    <source>
        <dbReference type="ARBA" id="ARBA00022448"/>
    </source>
</evidence>
<dbReference type="GO" id="GO:0020037">
    <property type="term" value="F:heme binding"/>
    <property type="evidence" value="ECO:0007669"/>
    <property type="project" value="UniProtKB-UniRule"/>
</dbReference>
<feature type="transmembrane region" description="Helical" evidence="7">
    <location>
        <begin position="45"/>
        <end position="66"/>
    </location>
</feature>
<feature type="transmembrane region" description="Helical" evidence="7">
    <location>
        <begin position="176"/>
        <end position="194"/>
    </location>
</feature>
<dbReference type="GO" id="GO:0030091">
    <property type="term" value="P:protein repair"/>
    <property type="evidence" value="ECO:0007669"/>
    <property type="project" value="UniProtKB-UniRule"/>
</dbReference>
<dbReference type="AlphaFoldDB" id="A0A1C3K4D0"/>
<dbReference type="EMBL" id="LT907988">
    <property type="protein sequence ID" value="SOE48395.1"/>
    <property type="molecule type" value="Genomic_DNA"/>
</dbReference>
<evidence type="ECO:0000259" key="8">
    <source>
        <dbReference type="Pfam" id="PF01794"/>
    </source>
</evidence>
<organism evidence="9 11">
    <name type="scientific">Orrella dioscoreae</name>
    <dbReference type="NCBI Taxonomy" id="1851544"/>
    <lineage>
        <taxon>Bacteria</taxon>
        <taxon>Pseudomonadati</taxon>
        <taxon>Pseudomonadota</taxon>
        <taxon>Betaproteobacteria</taxon>
        <taxon>Burkholderiales</taxon>
        <taxon>Alcaligenaceae</taxon>
        <taxon>Orrella</taxon>
    </lineage>
</organism>
<evidence type="ECO:0000313" key="9">
    <source>
        <dbReference type="EMBL" id="SBT26265.1"/>
    </source>
</evidence>
<feature type="transmembrane region" description="Helical" evidence="7">
    <location>
        <begin position="12"/>
        <end position="29"/>
    </location>
</feature>
<dbReference type="OrthoDB" id="9788328at2"/>
<evidence type="ECO:0000256" key="6">
    <source>
        <dbReference type="ARBA" id="ARBA00023136"/>
    </source>
</evidence>
<evidence type="ECO:0000256" key="5">
    <source>
        <dbReference type="ARBA" id="ARBA00023004"/>
    </source>
</evidence>
<keyword evidence="3 7" id="KW-0812">Transmembrane</keyword>
<feature type="transmembrane region" description="Helical" evidence="7">
    <location>
        <begin position="147"/>
        <end position="164"/>
    </location>
</feature>
<dbReference type="RefSeq" id="WP_067755729.1">
    <property type="nucleotide sequence ID" value="NZ_LT907988.1"/>
</dbReference>
<comment type="similarity">
    <text evidence="7">Belongs to the MsrQ family.</text>
</comment>
<comment type="cofactor">
    <cofactor evidence="7">
        <name>heme b</name>
        <dbReference type="ChEBI" id="CHEBI:60344"/>
    </cofactor>
    <text evidence="7">Binds 1 heme b (iron(II)-protoporphyrin IX) group per subunit.</text>
</comment>
<protein>
    <recommendedName>
        <fullName evidence="7">Protein-methionine-sulfoxide reductase heme-binding subunit MsrQ</fullName>
    </recommendedName>
    <alternativeName>
        <fullName evidence="7">Flavocytochrome MsrQ</fullName>
    </alternativeName>
</protein>
<comment type="function">
    <text evidence="7">Part of the MsrPQ system that repairs oxidized periplasmic proteins containing methionine sulfoxide residues (Met-O), using respiratory chain electrons. Thus protects these proteins from oxidative-stress damage caused by reactive species of oxygen and chlorine generated by the host defense mechanisms. MsrPQ is essential for the maintenance of envelope integrity under bleach stress, rescuing a wide series of structurally unrelated periplasmic proteins from methionine oxidation. MsrQ provides electrons for reduction to the reductase catalytic subunit MsrP, using the quinone pool of the respiratory chain.</text>
</comment>
<dbReference type="HAMAP" id="MF_01207">
    <property type="entry name" value="MsrQ"/>
    <property type="match status" value="1"/>
</dbReference>
<dbReference type="GO" id="GO:0010181">
    <property type="term" value="F:FMN binding"/>
    <property type="evidence" value="ECO:0007669"/>
    <property type="project" value="UniProtKB-UniRule"/>
</dbReference>
<dbReference type="GO" id="GO:0009055">
    <property type="term" value="F:electron transfer activity"/>
    <property type="evidence" value="ECO:0007669"/>
    <property type="project" value="UniProtKB-UniRule"/>
</dbReference>
<evidence type="ECO:0000313" key="11">
    <source>
        <dbReference type="Proteomes" id="UP000078558"/>
    </source>
</evidence>
<dbReference type="GO" id="GO:0016679">
    <property type="term" value="F:oxidoreductase activity, acting on diphenols and related substances as donors"/>
    <property type="evidence" value="ECO:0007669"/>
    <property type="project" value="TreeGrafter"/>
</dbReference>
<name>A0A1C3K4D0_9BURK</name>
<accession>A0A1C3K4D0</accession>
<proteinExistence type="inferred from homology"/>
<evidence type="ECO:0000256" key="1">
    <source>
        <dbReference type="ARBA" id="ARBA00004141"/>
    </source>
</evidence>
<reference evidence="9 11" key="1">
    <citation type="submission" date="2016-06" db="EMBL/GenBank/DDBJ databases">
        <authorList>
            <person name="Kjaerup R.B."/>
            <person name="Dalgaard T.S."/>
            <person name="Juul-Madsen H.R."/>
        </authorList>
    </citation>
    <scope>NUCLEOTIDE SEQUENCE [LARGE SCALE GENOMIC DNA]</scope>
    <source>
        <strain evidence="9">Orrdi1</strain>
    </source>
</reference>
<feature type="domain" description="Ferric oxidoreductase" evidence="8">
    <location>
        <begin position="45"/>
        <end position="158"/>
    </location>
</feature>